<evidence type="ECO:0000313" key="8">
    <source>
        <dbReference type="Proteomes" id="UP000504618"/>
    </source>
</evidence>
<feature type="transmembrane region" description="Helical" evidence="6">
    <location>
        <begin position="207"/>
        <end position="228"/>
    </location>
</feature>
<dbReference type="CDD" id="cd14978">
    <property type="entry name" value="7tmA_FMRFamide_R-like"/>
    <property type="match status" value="1"/>
</dbReference>
<dbReference type="PROSITE" id="PS50262">
    <property type="entry name" value="G_PROTEIN_RECEP_F1_2"/>
    <property type="match status" value="1"/>
</dbReference>
<dbReference type="Pfam" id="PF00001">
    <property type="entry name" value="7tm_1"/>
    <property type="match status" value="1"/>
</dbReference>
<evidence type="ECO:0000256" key="4">
    <source>
        <dbReference type="ARBA" id="ARBA00022989"/>
    </source>
</evidence>
<feature type="transmembrane region" description="Helical" evidence="6">
    <location>
        <begin position="122"/>
        <end position="146"/>
    </location>
</feature>
<evidence type="ECO:0000256" key="1">
    <source>
        <dbReference type="ARBA" id="ARBA00004370"/>
    </source>
</evidence>
<evidence type="ECO:0000259" key="7">
    <source>
        <dbReference type="PROSITE" id="PS50262"/>
    </source>
</evidence>
<evidence type="ECO:0000256" key="3">
    <source>
        <dbReference type="ARBA" id="ARBA00022692"/>
    </source>
</evidence>
<dbReference type="SUPFAM" id="SSF81321">
    <property type="entry name" value="Family A G protein-coupled receptor-like"/>
    <property type="match status" value="1"/>
</dbReference>
<dbReference type="Proteomes" id="UP000504618">
    <property type="component" value="Unplaced"/>
</dbReference>
<evidence type="ECO:0000313" key="9">
    <source>
        <dbReference type="RefSeq" id="XP_024869801.1"/>
    </source>
</evidence>
<evidence type="ECO:0000256" key="6">
    <source>
        <dbReference type="SAM" id="Phobius"/>
    </source>
</evidence>
<feature type="transmembrane region" description="Helical" evidence="6">
    <location>
        <begin position="354"/>
        <end position="379"/>
    </location>
</feature>
<dbReference type="GO" id="GO:0005886">
    <property type="term" value="C:plasma membrane"/>
    <property type="evidence" value="ECO:0007669"/>
    <property type="project" value="TreeGrafter"/>
</dbReference>
<evidence type="ECO:0000256" key="2">
    <source>
        <dbReference type="ARBA" id="ARBA00010663"/>
    </source>
</evidence>
<feature type="transmembrane region" description="Helical" evidence="6">
    <location>
        <begin position="263"/>
        <end position="290"/>
    </location>
</feature>
<comment type="subcellular location">
    <subcellularLocation>
        <location evidence="1">Membrane</location>
    </subcellularLocation>
</comment>
<sequence>MSMIMHHLQNYTDIFRRLNITDEDIDYVNSLDIDSLTGRNEDRFGSRDRDQVSIRDGSDRNETIQLTSSCYCDGVIRDLATQYKTYHGYASLIVCSFGTFTNMLNIIVLTRQDMKTVPINRILTGLATADVLVMLEYIPFAIYKYLVLPESRIFPYGWAVFVLFHMHFTQLFHTISIALTLTLAVWRYIAIRFPRYNRTWCTGRRCTIALSCSFLAPFLTCAPSYLVFGIKAQTIHENGTTEVLYHVDTNYSTDKGFLYQLNFWILGVVVKLLPCILLTVIICWLIKVLYRTKGRKRTLKSYSYCAAKVTTKPTSSSSGISDLENCNGPFDNKKDGYQRRPSKFDKQTDRTTRMLVVVLLLFLMTEIPQGILGLLSAALGTCFFRNCYDKFGELMDILALLNGSINFILYCSMSRQFRMIFGQLFKPRIMNNWPVTNQHQTDVQSTYV</sequence>
<dbReference type="AlphaFoldDB" id="A0A6J1PKA6"/>
<dbReference type="RefSeq" id="XP_024869801.1">
    <property type="nucleotide sequence ID" value="XM_025014033.1"/>
</dbReference>
<feature type="transmembrane region" description="Helical" evidence="6">
    <location>
        <begin position="158"/>
        <end position="186"/>
    </location>
</feature>
<protein>
    <submittedName>
        <fullName evidence="9">Sex peptide receptor-like</fullName>
    </submittedName>
</protein>
<keyword evidence="4 6" id="KW-1133">Transmembrane helix</keyword>
<reference evidence="9" key="1">
    <citation type="submission" date="2025-08" db="UniProtKB">
        <authorList>
            <consortium name="RefSeq"/>
        </authorList>
    </citation>
    <scope>IDENTIFICATION</scope>
    <source>
        <tissue evidence="9">Whole body</tissue>
    </source>
</reference>
<feature type="domain" description="G-protein coupled receptors family 1 profile" evidence="7">
    <location>
        <begin position="101"/>
        <end position="410"/>
    </location>
</feature>
<dbReference type="PANTHER" id="PTHR46273">
    <property type="entry name" value="MYOSUPPRESSIN RECEPTOR 1, ISOFORM B-RELATED"/>
    <property type="match status" value="1"/>
</dbReference>
<dbReference type="GO" id="GO:0008528">
    <property type="term" value="F:G protein-coupled peptide receptor activity"/>
    <property type="evidence" value="ECO:0007669"/>
    <property type="project" value="TreeGrafter"/>
</dbReference>
<dbReference type="GeneID" id="112453327"/>
<comment type="similarity">
    <text evidence="2">Belongs to the G-protein coupled receptor 1 family.</text>
</comment>
<proteinExistence type="inferred from homology"/>
<keyword evidence="3 6" id="KW-0812">Transmembrane</keyword>
<feature type="transmembrane region" description="Helical" evidence="6">
    <location>
        <begin position="89"/>
        <end position="110"/>
    </location>
</feature>
<dbReference type="OrthoDB" id="5864054at2759"/>
<feature type="transmembrane region" description="Helical" evidence="6">
    <location>
        <begin position="391"/>
        <end position="411"/>
    </location>
</feature>
<dbReference type="Gene3D" id="1.20.1070.10">
    <property type="entry name" value="Rhodopsin 7-helix transmembrane proteins"/>
    <property type="match status" value="1"/>
</dbReference>
<dbReference type="InterPro" id="IPR000276">
    <property type="entry name" value="GPCR_Rhodpsn"/>
</dbReference>
<dbReference type="PANTHER" id="PTHR46273:SF4">
    <property type="entry name" value="AT19640P"/>
    <property type="match status" value="1"/>
</dbReference>
<organism evidence="8 9">
    <name type="scientific">Temnothorax curvispinosus</name>
    <dbReference type="NCBI Taxonomy" id="300111"/>
    <lineage>
        <taxon>Eukaryota</taxon>
        <taxon>Metazoa</taxon>
        <taxon>Ecdysozoa</taxon>
        <taxon>Arthropoda</taxon>
        <taxon>Hexapoda</taxon>
        <taxon>Insecta</taxon>
        <taxon>Pterygota</taxon>
        <taxon>Neoptera</taxon>
        <taxon>Endopterygota</taxon>
        <taxon>Hymenoptera</taxon>
        <taxon>Apocrita</taxon>
        <taxon>Aculeata</taxon>
        <taxon>Formicoidea</taxon>
        <taxon>Formicidae</taxon>
        <taxon>Myrmicinae</taxon>
        <taxon>Temnothorax</taxon>
    </lineage>
</organism>
<evidence type="ECO:0000256" key="5">
    <source>
        <dbReference type="ARBA" id="ARBA00023136"/>
    </source>
</evidence>
<keyword evidence="5 6" id="KW-0472">Membrane</keyword>
<dbReference type="InterPro" id="IPR053219">
    <property type="entry name" value="GPCR_Dmsr-1"/>
</dbReference>
<gene>
    <name evidence="9" type="primary">LOC112453327</name>
</gene>
<keyword evidence="8" id="KW-1185">Reference proteome</keyword>
<dbReference type="InterPro" id="IPR017452">
    <property type="entry name" value="GPCR_Rhodpsn_7TM"/>
</dbReference>
<accession>A0A6J1PKA6</accession>
<dbReference type="PRINTS" id="PR00237">
    <property type="entry name" value="GPCRRHODOPSN"/>
</dbReference>
<name>A0A6J1PKA6_9HYME</name>